<dbReference type="EC" id="3.2.2.21" evidence="3"/>
<dbReference type="GO" id="GO:0032993">
    <property type="term" value="C:protein-DNA complex"/>
    <property type="evidence" value="ECO:0007669"/>
    <property type="project" value="TreeGrafter"/>
</dbReference>
<dbReference type="InterPro" id="IPR051912">
    <property type="entry name" value="Alkylbase_DNA_Glycosylase/TA"/>
</dbReference>
<accession>A0A7W8QQJ6</accession>
<comment type="caution">
    <text evidence="3">The sequence shown here is derived from an EMBL/GenBank/DDBJ whole genome shotgun (WGS) entry which is preliminary data.</text>
</comment>
<dbReference type="InterPro" id="IPR011257">
    <property type="entry name" value="DNA_glycosylase"/>
</dbReference>
<evidence type="ECO:0000313" key="4">
    <source>
        <dbReference type="Proteomes" id="UP000572635"/>
    </source>
</evidence>
<dbReference type="GO" id="GO:0008725">
    <property type="term" value="F:DNA-3-methyladenine glycosylase activity"/>
    <property type="evidence" value="ECO:0007669"/>
    <property type="project" value="TreeGrafter"/>
</dbReference>
<dbReference type="AlphaFoldDB" id="A0A7W8QQJ6"/>
<dbReference type="GO" id="GO:0006307">
    <property type="term" value="P:DNA alkylation repair"/>
    <property type="evidence" value="ECO:0007669"/>
    <property type="project" value="TreeGrafter"/>
</dbReference>
<dbReference type="GO" id="GO:0043916">
    <property type="term" value="F:DNA-7-methylguanine glycosylase activity"/>
    <property type="evidence" value="ECO:0007669"/>
    <property type="project" value="TreeGrafter"/>
</dbReference>
<reference evidence="3 4" key="1">
    <citation type="submission" date="2020-08" db="EMBL/GenBank/DDBJ databases">
        <title>Sequencing the genomes of 1000 actinobacteria strains.</title>
        <authorList>
            <person name="Klenk H.-P."/>
        </authorList>
    </citation>
    <scope>NUCLEOTIDE SEQUENCE [LARGE SCALE GENOMIC DNA]</scope>
    <source>
        <strain evidence="3 4">DSM 44551</strain>
    </source>
</reference>
<proteinExistence type="predicted"/>
<dbReference type="EMBL" id="JACHDB010000001">
    <property type="protein sequence ID" value="MBB5434752.1"/>
    <property type="molecule type" value="Genomic_DNA"/>
</dbReference>
<dbReference type="Gene3D" id="1.10.340.30">
    <property type="entry name" value="Hypothetical protein, domain 2"/>
    <property type="match status" value="1"/>
</dbReference>
<evidence type="ECO:0000313" key="3">
    <source>
        <dbReference type="EMBL" id="MBB5434752.1"/>
    </source>
</evidence>
<dbReference type="GO" id="GO:0006285">
    <property type="term" value="P:base-excision repair, AP site formation"/>
    <property type="evidence" value="ECO:0007669"/>
    <property type="project" value="TreeGrafter"/>
</dbReference>
<dbReference type="PANTHER" id="PTHR43003">
    <property type="entry name" value="DNA-3-METHYLADENINE GLYCOSYLASE"/>
    <property type="match status" value="1"/>
</dbReference>
<keyword evidence="4" id="KW-1185">Reference proteome</keyword>
<evidence type="ECO:0000256" key="2">
    <source>
        <dbReference type="ARBA" id="ARBA00023204"/>
    </source>
</evidence>
<dbReference type="Gene3D" id="1.10.1670.40">
    <property type="match status" value="1"/>
</dbReference>
<dbReference type="GO" id="GO:0032131">
    <property type="term" value="F:alkylated DNA binding"/>
    <property type="evidence" value="ECO:0007669"/>
    <property type="project" value="TreeGrafter"/>
</dbReference>
<sequence length="311" mass="33684">MTTTIELPWPSGFSLAASSRFVMNFAASQGGEAASALNLTFALDRTWLPVGVRVTAGDGVISAEVVTNPEGASAASIHENLVRILNLHVENDPLARIGSEDRIVEHLRQRYPGLRPVQFPTPWEAAAWAVIGHRVRITQAAAIKQRLSAQFGHRTEFPGGQVLDSFPGPEVLLSLPAMPGLTVRKFDTLRGIARATLDGVLDAERLLSLPSAKASSELQSLYGIGPFSAELILVRGAGVPDLFPSSEPRLAKAMTALYETADRAEHERIAALWSPFRSWVALLIRRWLEDETGEIARGVPVSEVPTPNFAK</sequence>
<dbReference type="GO" id="GO:0005737">
    <property type="term" value="C:cytoplasm"/>
    <property type="evidence" value="ECO:0007669"/>
    <property type="project" value="TreeGrafter"/>
</dbReference>
<dbReference type="RefSeq" id="WP_184395677.1">
    <property type="nucleotide sequence ID" value="NZ_BAAAJD010000207.1"/>
</dbReference>
<keyword evidence="3" id="KW-0326">Glycosidase</keyword>
<organism evidence="3 4">
    <name type="scientific">Nocardiopsis composta</name>
    <dbReference type="NCBI Taxonomy" id="157465"/>
    <lineage>
        <taxon>Bacteria</taxon>
        <taxon>Bacillati</taxon>
        <taxon>Actinomycetota</taxon>
        <taxon>Actinomycetes</taxon>
        <taxon>Streptosporangiales</taxon>
        <taxon>Nocardiopsidaceae</taxon>
        <taxon>Nocardiopsis</taxon>
    </lineage>
</organism>
<keyword evidence="1" id="KW-0227">DNA damage</keyword>
<protein>
    <submittedName>
        <fullName evidence="3">DNA-3-methyladenine glycosylase II</fullName>
        <ecNumber evidence="3">3.2.2.21</ecNumber>
    </submittedName>
</protein>
<evidence type="ECO:0000256" key="1">
    <source>
        <dbReference type="ARBA" id="ARBA00022763"/>
    </source>
</evidence>
<keyword evidence="3" id="KW-0378">Hydrolase</keyword>
<gene>
    <name evidence="3" type="ORF">HDA36_004836</name>
</gene>
<dbReference type="PANTHER" id="PTHR43003:SF5">
    <property type="entry name" value="DNA-3-METHYLADENINE GLYCOSYLASE"/>
    <property type="match status" value="1"/>
</dbReference>
<dbReference type="Proteomes" id="UP000572635">
    <property type="component" value="Unassembled WGS sequence"/>
</dbReference>
<keyword evidence="2" id="KW-0234">DNA repair</keyword>
<name>A0A7W8QQJ6_9ACTN</name>
<dbReference type="SUPFAM" id="SSF48150">
    <property type="entry name" value="DNA-glycosylase"/>
    <property type="match status" value="1"/>
</dbReference>